<protein>
    <recommendedName>
        <fullName evidence="5">UDP-glucuronosyltransferase</fullName>
        <ecNumber evidence="5">2.4.1.17</ecNumber>
    </recommendedName>
</protein>
<evidence type="ECO:0000256" key="3">
    <source>
        <dbReference type="ARBA" id="ARBA00022679"/>
    </source>
</evidence>
<dbReference type="GO" id="GO:0016020">
    <property type="term" value="C:membrane"/>
    <property type="evidence" value="ECO:0007669"/>
    <property type="project" value="UniProtKB-SubCell"/>
</dbReference>
<dbReference type="PANTHER" id="PTHR48043">
    <property type="entry name" value="EG:EG0003.4 PROTEIN-RELATED"/>
    <property type="match status" value="1"/>
</dbReference>
<feature type="chain" id="PRO_5041486132" description="UDP-glucuronosyltransferase" evidence="5">
    <location>
        <begin position="17"/>
        <end position="495"/>
    </location>
</feature>
<keyword evidence="3 4" id="KW-0808">Transferase</keyword>
<comment type="caution">
    <text evidence="6">The sequence shown here is derived from an EMBL/GenBank/DDBJ whole genome shotgun (WGS) entry which is preliminary data.</text>
</comment>
<sequence>MYFFLLILPLVPCAHSARILGVSLFPTYSHQKVFHPIWYELSLRGHEVTVCTTFPLNDPNLTNLTEIDISFQHDNTQHAPPDFLSKEINMFQDFHNIVNYFDFIAETALNHPRFKNFLETRAENFDLIILECFYPVLYGLSRKFQAPTVCVSSFGALTVFQDVVGNPSHPTLYREFFVTLHHLDLDLWHKSELFLLNLWSRFWYEFVVLARGAVLAKSVFGYDIGDTLDGKKSVKLLLLNVNRVVYDPRPNVPAVLELGLMGLKSKETLTEDLQTFLDEAKSGVVYFSLGTMVHLEGSLIGRTILEGLARVPYKVIIKWNCSSLIHNYTNILCREWLPQIQILEHPNLKVFVTQGGLQSLEESISAGVPLVALPFLADQPMNVYKLVKQRIGKALNPVTVTPDELKDCVVEVAENQTYRDRVVEIREILLDKAIVSTEKAIWWTEYIIRHKGAPHLRSLVVDISWFSYVLGDVIGVFVAGLVFTVLCFYGLLQII</sequence>
<feature type="signal peptide" evidence="5">
    <location>
        <begin position="1"/>
        <end position="16"/>
    </location>
</feature>
<evidence type="ECO:0000313" key="6">
    <source>
        <dbReference type="EMBL" id="KAJ3641634.1"/>
    </source>
</evidence>
<dbReference type="PROSITE" id="PS00375">
    <property type="entry name" value="UDPGT"/>
    <property type="match status" value="1"/>
</dbReference>
<gene>
    <name evidence="6" type="ORF">Zmor_028130</name>
</gene>
<dbReference type="Proteomes" id="UP001168821">
    <property type="component" value="Unassembled WGS sequence"/>
</dbReference>
<dbReference type="PANTHER" id="PTHR48043:SF159">
    <property type="entry name" value="EG:EG0003.4 PROTEIN-RELATED"/>
    <property type="match status" value="1"/>
</dbReference>
<comment type="catalytic activity">
    <reaction evidence="5">
        <text>glucuronate acceptor + UDP-alpha-D-glucuronate = acceptor beta-D-glucuronoside + UDP + H(+)</text>
        <dbReference type="Rhea" id="RHEA:21032"/>
        <dbReference type="ChEBI" id="CHEBI:15378"/>
        <dbReference type="ChEBI" id="CHEBI:58052"/>
        <dbReference type="ChEBI" id="CHEBI:58223"/>
        <dbReference type="ChEBI" id="CHEBI:132367"/>
        <dbReference type="ChEBI" id="CHEBI:132368"/>
        <dbReference type="EC" id="2.4.1.17"/>
    </reaction>
</comment>
<reference evidence="6" key="1">
    <citation type="journal article" date="2023" name="G3 (Bethesda)">
        <title>Whole genome assemblies of Zophobas morio and Tenebrio molitor.</title>
        <authorList>
            <person name="Kaur S."/>
            <person name="Stinson S.A."/>
            <person name="diCenzo G.C."/>
        </authorList>
    </citation>
    <scope>NUCLEOTIDE SEQUENCE</scope>
    <source>
        <strain evidence="6">QUZm001</strain>
    </source>
</reference>
<keyword evidence="5" id="KW-0812">Transmembrane</keyword>
<dbReference type="GO" id="GO:0015020">
    <property type="term" value="F:glucuronosyltransferase activity"/>
    <property type="evidence" value="ECO:0007669"/>
    <property type="project" value="UniProtKB-EC"/>
</dbReference>
<dbReference type="InterPro" id="IPR035595">
    <property type="entry name" value="UDP_glycos_trans_CS"/>
</dbReference>
<evidence type="ECO:0000256" key="2">
    <source>
        <dbReference type="ARBA" id="ARBA00022676"/>
    </source>
</evidence>
<evidence type="ECO:0000256" key="4">
    <source>
        <dbReference type="RuleBase" id="RU003718"/>
    </source>
</evidence>
<keyword evidence="7" id="KW-1185">Reference proteome</keyword>
<name>A0AA38M3L9_9CUCU</name>
<dbReference type="Gene3D" id="3.40.50.2000">
    <property type="entry name" value="Glycogen Phosphorylase B"/>
    <property type="match status" value="2"/>
</dbReference>
<dbReference type="EMBL" id="JALNTZ010000009">
    <property type="protein sequence ID" value="KAJ3641634.1"/>
    <property type="molecule type" value="Genomic_DNA"/>
</dbReference>
<evidence type="ECO:0000256" key="5">
    <source>
        <dbReference type="RuleBase" id="RU362059"/>
    </source>
</evidence>
<organism evidence="6 7">
    <name type="scientific">Zophobas morio</name>
    <dbReference type="NCBI Taxonomy" id="2755281"/>
    <lineage>
        <taxon>Eukaryota</taxon>
        <taxon>Metazoa</taxon>
        <taxon>Ecdysozoa</taxon>
        <taxon>Arthropoda</taxon>
        <taxon>Hexapoda</taxon>
        <taxon>Insecta</taxon>
        <taxon>Pterygota</taxon>
        <taxon>Neoptera</taxon>
        <taxon>Endopterygota</taxon>
        <taxon>Coleoptera</taxon>
        <taxon>Polyphaga</taxon>
        <taxon>Cucujiformia</taxon>
        <taxon>Tenebrionidae</taxon>
        <taxon>Zophobas</taxon>
    </lineage>
</organism>
<keyword evidence="2 4" id="KW-0328">Glycosyltransferase</keyword>
<proteinExistence type="inferred from homology"/>
<keyword evidence="5" id="KW-0472">Membrane</keyword>
<dbReference type="InterPro" id="IPR002213">
    <property type="entry name" value="UDP_glucos_trans"/>
</dbReference>
<dbReference type="CDD" id="cd03784">
    <property type="entry name" value="GT1_Gtf-like"/>
    <property type="match status" value="1"/>
</dbReference>
<comment type="similarity">
    <text evidence="1 4">Belongs to the UDP-glycosyltransferase family.</text>
</comment>
<keyword evidence="5" id="KW-0732">Signal</keyword>
<evidence type="ECO:0000313" key="7">
    <source>
        <dbReference type="Proteomes" id="UP001168821"/>
    </source>
</evidence>
<keyword evidence="5" id="KW-1133">Transmembrane helix</keyword>
<dbReference type="EC" id="2.4.1.17" evidence="5"/>
<evidence type="ECO:0000256" key="1">
    <source>
        <dbReference type="ARBA" id="ARBA00009995"/>
    </source>
</evidence>
<accession>A0AA38M3L9</accession>
<feature type="transmembrane region" description="Helical" evidence="5">
    <location>
        <begin position="465"/>
        <end position="492"/>
    </location>
</feature>
<dbReference type="Pfam" id="PF00201">
    <property type="entry name" value="UDPGT"/>
    <property type="match status" value="1"/>
</dbReference>
<dbReference type="InterPro" id="IPR050271">
    <property type="entry name" value="UDP-glycosyltransferase"/>
</dbReference>
<dbReference type="AlphaFoldDB" id="A0AA38M3L9"/>
<dbReference type="FunFam" id="3.40.50.2000:FF:000050">
    <property type="entry name" value="UDP-glucuronosyltransferase"/>
    <property type="match status" value="1"/>
</dbReference>
<dbReference type="SUPFAM" id="SSF53756">
    <property type="entry name" value="UDP-Glycosyltransferase/glycogen phosphorylase"/>
    <property type="match status" value="1"/>
</dbReference>
<comment type="subcellular location">
    <subcellularLocation>
        <location evidence="5">Membrane</location>
        <topology evidence="5">Single-pass membrane protein</topology>
    </subcellularLocation>
</comment>